<dbReference type="FunFam" id="2.130.10.10:FF:001048">
    <property type="entry name" value="BnaA09g40460D protein"/>
    <property type="match status" value="1"/>
</dbReference>
<organism evidence="5 6">
    <name type="scientific">Pyrus ussuriensis x Pyrus communis</name>
    <dbReference type="NCBI Taxonomy" id="2448454"/>
    <lineage>
        <taxon>Eukaryota</taxon>
        <taxon>Viridiplantae</taxon>
        <taxon>Streptophyta</taxon>
        <taxon>Embryophyta</taxon>
        <taxon>Tracheophyta</taxon>
        <taxon>Spermatophyta</taxon>
        <taxon>Magnoliopsida</taxon>
        <taxon>eudicotyledons</taxon>
        <taxon>Gunneridae</taxon>
        <taxon>Pentapetalae</taxon>
        <taxon>rosids</taxon>
        <taxon>fabids</taxon>
        <taxon>Rosales</taxon>
        <taxon>Rosaceae</taxon>
        <taxon>Amygdaloideae</taxon>
        <taxon>Maleae</taxon>
        <taxon>Pyrus</taxon>
    </lineage>
</organism>
<protein>
    <submittedName>
        <fullName evidence="5">F-box/WD repeat-containing protein 7-like</fullName>
    </submittedName>
</protein>
<dbReference type="InterPro" id="IPR020472">
    <property type="entry name" value="WD40_PAC1"/>
</dbReference>
<dbReference type="InterPro" id="IPR001680">
    <property type="entry name" value="WD40_rpt"/>
</dbReference>
<comment type="caution">
    <text evidence="5">The sequence shown here is derived from an EMBL/GenBank/DDBJ whole genome shotgun (WGS) entry which is preliminary data.</text>
</comment>
<dbReference type="FunFam" id="2.130.10.10:FF:000775">
    <property type="entry name" value="BnaA09g28200D protein"/>
    <property type="match status" value="1"/>
</dbReference>
<dbReference type="InterPro" id="IPR045182">
    <property type="entry name" value="JINGUBANG-like"/>
</dbReference>
<gene>
    <name evidence="5" type="ORF">D8674_015553</name>
</gene>
<reference evidence="5 6" key="3">
    <citation type="submission" date="2019-11" db="EMBL/GenBank/DDBJ databases">
        <title>A de novo genome assembly of a pear dwarfing rootstock.</title>
        <authorList>
            <person name="Wang F."/>
            <person name="Wang J."/>
            <person name="Li S."/>
            <person name="Zhang Y."/>
            <person name="Fang M."/>
            <person name="Ma L."/>
            <person name="Zhao Y."/>
            <person name="Jiang S."/>
        </authorList>
    </citation>
    <scope>NUCLEOTIDE SEQUENCE [LARGE SCALE GENOMIC DNA]</scope>
    <source>
        <strain evidence="5">S2</strain>
        <tissue evidence="5">Leaf</tissue>
    </source>
</reference>
<feature type="region of interest" description="Disordered" evidence="4">
    <location>
        <begin position="62"/>
        <end position="86"/>
    </location>
</feature>
<evidence type="ECO:0000313" key="5">
    <source>
        <dbReference type="EMBL" id="KAB2619684.1"/>
    </source>
</evidence>
<dbReference type="Gene3D" id="2.130.10.10">
    <property type="entry name" value="YVTN repeat-like/Quinoprotein amine dehydrogenase"/>
    <property type="match status" value="3"/>
</dbReference>
<keyword evidence="1 3" id="KW-0853">WD repeat</keyword>
<dbReference type="SUPFAM" id="SSF50978">
    <property type="entry name" value="WD40 repeat-like"/>
    <property type="match status" value="1"/>
</dbReference>
<feature type="repeat" description="WD" evidence="3">
    <location>
        <begin position="209"/>
        <end position="250"/>
    </location>
</feature>
<dbReference type="PRINTS" id="PR00320">
    <property type="entry name" value="GPROTEINBRPT"/>
</dbReference>
<dbReference type="Pfam" id="PF00400">
    <property type="entry name" value="WD40"/>
    <property type="match status" value="6"/>
</dbReference>
<keyword evidence="2" id="KW-0677">Repeat</keyword>
<dbReference type="PANTHER" id="PTHR22844">
    <property type="entry name" value="F-BOX AND WD40 DOMAIN PROTEIN"/>
    <property type="match status" value="1"/>
</dbReference>
<evidence type="ECO:0000313" key="6">
    <source>
        <dbReference type="Proteomes" id="UP000327157"/>
    </source>
</evidence>
<evidence type="ECO:0000256" key="1">
    <source>
        <dbReference type="ARBA" id="ARBA00022574"/>
    </source>
</evidence>
<dbReference type="PROSITE" id="PS50082">
    <property type="entry name" value="WD_REPEATS_2"/>
    <property type="match status" value="5"/>
</dbReference>
<dbReference type="InterPro" id="IPR036322">
    <property type="entry name" value="WD40_repeat_dom_sf"/>
</dbReference>
<feature type="repeat" description="WD" evidence="3">
    <location>
        <begin position="251"/>
        <end position="291"/>
    </location>
</feature>
<dbReference type="AlphaFoldDB" id="A0A5N5H947"/>
<feature type="compositionally biased region" description="Low complexity" evidence="4">
    <location>
        <begin position="448"/>
        <end position="463"/>
    </location>
</feature>
<dbReference type="Proteomes" id="UP000327157">
    <property type="component" value="Chromosome 15"/>
</dbReference>
<sequence length="545" mass="59140">MFAETESVHRGKFGNYTHSAPNISATAGMVTDLNVEYPARNSSASALGPACSVDSSRMSGECSPMTMSPWNNTSSSPFSKSPWQPFEESNVPQNGLIGSLLREEGHIYSLAAKGDLLYTGSDSKNIRVWKNLKEFSGFKSNSGLVKAIVISGDKLFTGHQDGKIRVWRVSSKDPSVHKRAGTLPTMMDIFKYSVKPSNYVQVRRQKTLWIKHSDAISCLSLSEDKKLLYSASWDRTLKVWRIETSKCIESIHAHDDAVNSVVASVEGMVYTGAADGTVKVWKREQSGKIIKHTLAQTLLKQESAVTALAASASGSIIYCGSSDGLVNFWEREKHLSHGGVLKGHKLAVLCLAAAGNLVFSGSADKTICVWRREGTIHTCLSVLAGHTGPVKCLSVEQDKDVNASKANEQRWIVYSGSLDKSVKVWGVSEQAPELGAMGHPRTGSDAVSIPSDGSYSSSAGRGSSHNRRDERIGVCPEEQLDLLLLALSAPSQDLGADTEKQHEPLPVVDWESQDFHRRPSLDPVTDNDLIRCGVALIDSSTGHKL</sequence>
<dbReference type="CDD" id="cd00200">
    <property type="entry name" value="WD40"/>
    <property type="match status" value="1"/>
</dbReference>
<evidence type="ECO:0000256" key="2">
    <source>
        <dbReference type="ARBA" id="ARBA00022737"/>
    </source>
</evidence>
<keyword evidence="6" id="KW-1185">Reference proteome</keyword>
<evidence type="ECO:0000256" key="3">
    <source>
        <dbReference type="PROSITE-ProRule" id="PRU00221"/>
    </source>
</evidence>
<proteinExistence type="predicted"/>
<evidence type="ECO:0000256" key="4">
    <source>
        <dbReference type="SAM" id="MobiDB-lite"/>
    </source>
</evidence>
<feature type="repeat" description="WD" evidence="3">
    <location>
        <begin position="341"/>
        <end position="370"/>
    </location>
</feature>
<name>A0A5N5H947_9ROSA</name>
<dbReference type="PROSITE" id="PS50294">
    <property type="entry name" value="WD_REPEATS_REGION"/>
    <property type="match status" value="2"/>
</dbReference>
<dbReference type="SMART" id="SM00320">
    <property type="entry name" value="WD40"/>
    <property type="match status" value="7"/>
</dbReference>
<reference evidence="5 6" key="1">
    <citation type="submission" date="2019-09" db="EMBL/GenBank/DDBJ databases">
        <authorList>
            <person name="Ou C."/>
        </authorList>
    </citation>
    <scope>NUCLEOTIDE SEQUENCE [LARGE SCALE GENOMIC DNA]</scope>
    <source>
        <strain evidence="5">S2</strain>
        <tissue evidence="5">Leaf</tissue>
    </source>
</reference>
<feature type="region of interest" description="Disordered" evidence="4">
    <location>
        <begin position="433"/>
        <end position="471"/>
    </location>
</feature>
<accession>A0A5N5H947</accession>
<dbReference type="PANTHER" id="PTHR22844:SF336">
    <property type="entry name" value="PROTEIN JINGUBANG"/>
    <property type="match status" value="1"/>
</dbReference>
<dbReference type="EMBL" id="SMOL01000401">
    <property type="protein sequence ID" value="KAB2619684.1"/>
    <property type="molecule type" value="Genomic_DNA"/>
</dbReference>
<feature type="compositionally biased region" description="Polar residues" evidence="4">
    <location>
        <begin position="65"/>
        <end position="82"/>
    </location>
</feature>
<feature type="repeat" description="WD" evidence="3">
    <location>
        <begin position="138"/>
        <end position="177"/>
    </location>
</feature>
<reference evidence="6" key="2">
    <citation type="submission" date="2019-10" db="EMBL/GenBank/DDBJ databases">
        <title>A de novo genome assembly of a pear dwarfing rootstock.</title>
        <authorList>
            <person name="Wang F."/>
            <person name="Wang J."/>
            <person name="Li S."/>
            <person name="Zhang Y."/>
            <person name="Fang M."/>
            <person name="Ma L."/>
            <person name="Zhao Y."/>
            <person name="Jiang S."/>
        </authorList>
    </citation>
    <scope>NUCLEOTIDE SEQUENCE [LARGE SCALE GENOMIC DNA]</scope>
</reference>
<feature type="repeat" description="WD" evidence="3">
    <location>
        <begin position="298"/>
        <end position="330"/>
    </location>
</feature>
<dbReference type="InterPro" id="IPR015943">
    <property type="entry name" value="WD40/YVTN_repeat-like_dom_sf"/>
</dbReference>
<dbReference type="OrthoDB" id="674604at2759"/>